<dbReference type="OrthoDB" id="331021at2157"/>
<feature type="domain" description="DUF7344" evidence="2">
    <location>
        <begin position="18"/>
        <end position="96"/>
    </location>
</feature>
<dbReference type="Pfam" id="PF24035">
    <property type="entry name" value="DUF7344"/>
    <property type="match status" value="1"/>
</dbReference>
<dbReference type="InterPro" id="IPR055768">
    <property type="entry name" value="DUF7344"/>
</dbReference>
<gene>
    <name evidence="3" type="ORF">SAMN05216559_1407</name>
</gene>
<evidence type="ECO:0000313" key="4">
    <source>
        <dbReference type="Proteomes" id="UP000199062"/>
    </source>
</evidence>
<dbReference type="Proteomes" id="UP000199062">
    <property type="component" value="Unassembled WGS sequence"/>
</dbReference>
<keyword evidence="1" id="KW-0812">Transmembrane</keyword>
<protein>
    <recommendedName>
        <fullName evidence="2">DUF7344 domain-containing protein</fullName>
    </recommendedName>
</protein>
<feature type="transmembrane region" description="Helical" evidence="1">
    <location>
        <begin position="119"/>
        <end position="140"/>
    </location>
</feature>
<evidence type="ECO:0000256" key="1">
    <source>
        <dbReference type="SAM" id="Phobius"/>
    </source>
</evidence>
<feature type="transmembrane region" description="Helical" evidence="1">
    <location>
        <begin position="146"/>
        <end position="165"/>
    </location>
</feature>
<proteinExistence type="predicted"/>
<dbReference type="AlphaFoldDB" id="A0A1I6KRR7"/>
<keyword evidence="1" id="KW-1133">Transmembrane helix</keyword>
<keyword evidence="4" id="KW-1185">Reference proteome</keyword>
<reference evidence="3 4" key="1">
    <citation type="submission" date="2016-10" db="EMBL/GenBank/DDBJ databases">
        <authorList>
            <person name="de Groot N.N."/>
        </authorList>
    </citation>
    <scope>NUCLEOTIDE SEQUENCE [LARGE SCALE GENOMIC DNA]</scope>
    <source>
        <strain evidence="3 4">CGMCC 1.10457</strain>
    </source>
</reference>
<keyword evidence="1" id="KW-0472">Membrane</keyword>
<dbReference type="RefSeq" id="WP_089815182.1">
    <property type="nucleotide sequence ID" value="NZ_FOZK01000001.1"/>
</dbReference>
<accession>A0A1I6KRR7</accession>
<sequence>MASNDPPEQRRSGDDLYAVLSNIRRRYVLYYVKRMDVPILLDELVEQIAAWERPRGTDGVTQSHRKSVHNALRQTHLPKLQAAGLIDHDPEANVVTPTEEAERVRLYPSAETSVWGHGYSLLSVVIVVFVGLDQLGAILLTPQTGTPLVEGLLLACVLLTVGYNYDRLRRCRRCQRCGPDVIVEEREAR</sequence>
<evidence type="ECO:0000313" key="3">
    <source>
        <dbReference type="EMBL" id="SFR93925.1"/>
    </source>
</evidence>
<name>A0A1I6KRR7_9EURY</name>
<dbReference type="EMBL" id="FOZK01000001">
    <property type="protein sequence ID" value="SFR93925.1"/>
    <property type="molecule type" value="Genomic_DNA"/>
</dbReference>
<evidence type="ECO:0000259" key="2">
    <source>
        <dbReference type="Pfam" id="PF24035"/>
    </source>
</evidence>
<organism evidence="3 4">
    <name type="scientific">Halomicrobium zhouii</name>
    <dbReference type="NCBI Taxonomy" id="767519"/>
    <lineage>
        <taxon>Archaea</taxon>
        <taxon>Methanobacteriati</taxon>
        <taxon>Methanobacteriota</taxon>
        <taxon>Stenosarchaea group</taxon>
        <taxon>Halobacteria</taxon>
        <taxon>Halobacteriales</taxon>
        <taxon>Haloarculaceae</taxon>
        <taxon>Halomicrobium</taxon>
    </lineage>
</organism>